<sequence>MPFDESKAKPRHAPPSESDVAFYAAHTHRGLVEYETFLDFKRNDVINKKVLDLGSGPHGRFARELEVQYGEQVDVTSFDFIHSATRAGSERSQKSVAGLFSQLPFKDNSFDMITSLYGFPFYSPTLEISKKILRELIRITKPKGTIVLWPVLEAFLSMAKDIVQDKATVSWEDTSDTFGNFPRGRVTITKLPNVS</sequence>
<evidence type="ECO:0000313" key="3">
    <source>
        <dbReference type="Proteomes" id="UP000229315"/>
    </source>
</evidence>
<dbReference type="AlphaFoldDB" id="A0A2H0UHZ0"/>
<comment type="caution">
    <text evidence="2">The sequence shown here is derived from an EMBL/GenBank/DDBJ whole genome shotgun (WGS) entry which is preliminary data.</text>
</comment>
<name>A0A2H0UHZ0_9BACT</name>
<dbReference type="CDD" id="cd02440">
    <property type="entry name" value="AdoMet_MTases"/>
    <property type="match status" value="1"/>
</dbReference>
<dbReference type="Gene3D" id="3.40.50.150">
    <property type="entry name" value="Vaccinia Virus protein VP39"/>
    <property type="match status" value="1"/>
</dbReference>
<dbReference type="InterPro" id="IPR029063">
    <property type="entry name" value="SAM-dependent_MTases_sf"/>
</dbReference>
<dbReference type="Proteomes" id="UP000229315">
    <property type="component" value="Unassembled WGS sequence"/>
</dbReference>
<dbReference type="InterPro" id="IPR013216">
    <property type="entry name" value="Methyltransf_11"/>
</dbReference>
<dbReference type="EMBL" id="PFBH01000008">
    <property type="protein sequence ID" value="PIR85286.1"/>
    <property type="molecule type" value="Genomic_DNA"/>
</dbReference>
<evidence type="ECO:0000313" key="2">
    <source>
        <dbReference type="EMBL" id="PIR85286.1"/>
    </source>
</evidence>
<dbReference type="SUPFAM" id="SSF53335">
    <property type="entry name" value="S-adenosyl-L-methionine-dependent methyltransferases"/>
    <property type="match status" value="1"/>
</dbReference>
<dbReference type="GO" id="GO:0008757">
    <property type="term" value="F:S-adenosylmethionine-dependent methyltransferase activity"/>
    <property type="evidence" value="ECO:0007669"/>
    <property type="project" value="InterPro"/>
</dbReference>
<feature type="domain" description="Methyltransferase type 11" evidence="1">
    <location>
        <begin position="51"/>
        <end position="148"/>
    </location>
</feature>
<proteinExistence type="predicted"/>
<accession>A0A2H0UHZ0</accession>
<gene>
    <name evidence="2" type="ORF">COU15_01340</name>
</gene>
<dbReference type="Pfam" id="PF08241">
    <property type="entry name" value="Methyltransf_11"/>
    <property type="match status" value="1"/>
</dbReference>
<protein>
    <recommendedName>
        <fullName evidence="1">Methyltransferase type 11 domain-containing protein</fullName>
    </recommendedName>
</protein>
<organism evidence="2 3">
    <name type="scientific">Candidatus Kaiserbacteria bacterium CG10_big_fil_rev_8_21_14_0_10_45_20</name>
    <dbReference type="NCBI Taxonomy" id="1974607"/>
    <lineage>
        <taxon>Bacteria</taxon>
        <taxon>Candidatus Kaiseribacteriota</taxon>
    </lineage>
</organism>
<evidence type="ECO:0000259" key="1">
    <source>
        <dbReference type="Pfam" id="PF08241"/>
    </source>
</evidence>
<reference evidence="3" key="1">
    <citation type="submission" date="2017-09" db="EMBL/GenBank/DDBJ databases">
        <title>Depth-based differentiation of microbial function through sediment-hosted aquifers and enrichment of novel symbionts in the deep terrestrial subsurface.</title>
        <authorList>
            <person name="Probst A.J."/>
            <person name="Ladd B."/>
            <person name="Jarett J.K."/>
            <person name="Geller-Mcgrath D.E."/>
            <person name="Sieber C.M.K."/>
            <person name="Emerson J.B."/>
            <person name="Anantharaman K."/>
            <person name="Thomas B.C."/>
            <person name="Malmstrom R."/>
            <person name="Stieglmeier M."/>
            <person name="Klingl A."/>
            <person name="Woyke T."/>
            <person name="Ryan C.M."/>
            <person name="Banfield J.F."/>
        </authorList>
    </citation>
    <scope>NUCLEOTIDE SEQUENCE [LARGE SCALE GENOMIC DNA]</scope>
</reference>